<evidence type="ECO:0000256" key="1">
    <source>
        <dbReference type="SAM" id="MobiDB-lite"/>
    </source>
</evidence>
<dbReference type="AlphaFoldDB" id="A0A0V0GRH4"/>
<dbReference type="EMBL" id="GEDG01032362">
    <property type="protein sequence ID" value="JAP10847.1"/>
    <property type="molecule type" value="Transcribed_RNA"/>
</dbReference>
<organism evidence="2">
    <name type="scientific">Solanum chacoense</name>
    <name type="common">Chaco potato</name>
    <dbReference type="NCBI Taxonomy" id="4108"/>
    <lineage>
        <taxon>Eukaryota</taxon>
        <taxon>Viridiplantae</taxon>
        <taxon>Streptophyta</taxon>
        <taxon>Embryophyta</taxon>
        <taxon>Tracheophyta</taxon>
        <taxon>Spermatophyta</taxon>
        <taxon>Magnoliopsida</taxon>
        <taxon>eudicotyledons</taxon>
        <taxon>Gunneridae</taxon>
        <taxon>Pentapetalae</taxon>
        <taxon>asterids</taxon>
        <taxon>lamiids</taxon>
        <taxon>Solanales</taxon>
        <taxon>Solanaceae</taxon>
        <taxon>Solanoideae</taxon>
        <taxon>Solaneae</taxon>
        <taxon>Solanum</taxon>
    </lineage>
</organism>
<feature type="region of interest" description="Disordered" evidence="1">
    <location>
        <begin position="18"/>
        <end position="52"/>
    </location>
</feature>
<evidence type="ECO:0000313" key="2">
    <source>
        <dbReference type="EMBL" id="JAP10847.1"/>
    </source>
</evidence>
<sequence length="62" mass="6371">MILMVDTLLLAELKPSKALRDTSACSSTSSSSVSGTSTNSSIWSPSPSISSPSIACNVLCLH</sequence>
<name>A0A0V0GRH4_SOLCH</name>
<proteinExistence type="predicted"/>
<accession>A0A0V0GRH4</accession>
<feature type="compositionally biased region" description="Low complexity" evidence="1">
    <location>
        <begin position="23"/>
        <end position="52"/>
    </location>
</feature>
<reference evidence="2" key="1">
    <citation type="submission" date="2015-12" db="EMBL/GenBank/DDBJ databases">
        <title>Gene expression during late stages of embryo sac development: a critical building block for successful pollen-pistil interactions.</title>
        <authorList>
            <person name="Liu Y."/>
            <person name="Joly V."/>
            <person name="Sabar M."/>
            <person name="Matton D.P."/>
        </authorList>
    </citation>
    <scope>NUCLEOTIDE SEQUENCE</scope>
</reference>
<protein>
    <submittedName>
        <fullName evidence="2">Putative ovule protein</fullName>
    </submittedName>
</protein>